<dbReference type="Gene3D" id="1.10.20.10">
    <property type="entry name" value="Histone, subunit A"/>
    <property type="match status" value="1"/>
</dbReference>
<evidence type="ECO:0000256" key="4">
    <source>
        <dbReference type="ARBA" id="ARBA00022454"/>
    </source>
</evidence>
<evidence type="ECO:0000256" key="3">
    <source>
        <dbReference type="ARBA" id="ARBA00006564"/>
    </source>
</evidence>
<dbReference type="PANTHER" id="PTHR10484">
    <property type="entry name" value="HISTONE H4"/>
    <property type="match status" value="1"/>
</dbReference>
<keyword evidence="4" id="KW-0158">Chromosome</keyword>
<dbReference type="GO" id="GO:0005634">
    <property type="term" value="C:nucleus"/>
    <property type="evidence" value="ECO:0007669"/>
    <property type="project" value="UniProtKB-SubCell"/>
</dbReference>
<evidence type="ECO:0000256" key="2">
    <source>
        <dbReference type="ARBA" id="ARBA00004286"/>
    </source>
</evidence>
<dbReference type="GO" id="GO:0030527">
    <property type="term" value="F:structural constituent of chromatin"/>
    <property type="evidence" value="ECO:0007669"/>
    <property type="project" value="InterPro"/>
</dbReference>
<protein>
    <recommendedName>
        <fullName evidence="10">Histone H4</fullName>
    </recommendedName>
</protein>
<dbReference type="OrthoDB" id="3919494at2759"/>
<sequence>KCSKETIRGVTNGDLRRMARRGGVKRMGATIYDDMRSCLKRRLELVNVVSLVEHCGKRTVCTSDVVWVLNKLANPCTSANQYIVLMQILTHIGFRSDGL</sequence>
<evidence type="ECO:0000313" key="9">
    <source>
        <dbReference type="Proteomes" id="UP000800200"/>
    </source>
</evidence>
<dbReference type="GO" id="GO:0000786">
    <property type="term" value="C:nucleosome"/>
    <property type="evidence" value="ECO:0007669"/>
    <property type="project" value="UniProtKB-KW"/>
</dbReference>
<dbReference type="GO" id="GO:0003677">
    <property type="term" value="F:DNA binding"/>
    <property type="evidence" value="ECO:0007669"/>
    <property type="project" value="UniProtKB-KW"/>
</dbReference>
<name>A0A6A6E8G9_9PEZI</name>
<comment type="subcellular location">
    <subcellularLocation>
        <location evidence="2">Chromosome</location>
    </subcellularLocation>
    <subcellularLocation>
        <location evidence="1">Nucleus</location>
    </subcellularLocation>
</comment>
<keyword evidence="7" id="KW-0544">Nucleosome core</keyword>
<evidence type="ECO:0000256" key="7">
    <source>
        <dbReference type="ARBA" id="ARBA00023269"/>
    </source>
</evidence>
<dbReference type="GO" id="GO:0046982">
    <property type="term" value="F:protein heterodimerization activity"/>
    <property type="evidence" value="ECO:0007669"/>
    <property type="project" value="InterPro"/>
</dbReference>
<dbReference type="AlphaFoldDB" id="A0A6A6E8G9"/>
<proteinExistence type="inferred from homology"/>
<accession>A0A6A6E8G9</accession>
<dbReference type="InterPro" id="IPR001951">
    <property type="entry name" value="Histone_H4"/>
</dbReference>
<dbReference type="SUPFAM" id="SSF47113">
    <property type="entry name" value="Histone-fold"/>
    <property type="match status" value="1"/>
</dbReference>
<feature type="non-terminal residue" evidence="8">
    <location>
        <position position="1"/>
    </location>
</feature>
<dbReference type="InterPro" id="IPR009072">
    <property type="entry name" value="Histone-fold"/>
</dbReference>
<evidence type="ECO:0000256" key="5">
    <source>
        <dbReference type="ARBA" id="ARBA00023125"/>
    </source>
</evidence>
<keyword evidence="6" id="KW-0539">Nucleus</keyword>
<dbReference type="Proteomes" id="UP000800200">
    <property type="component" value="Unassembled WGS sequence"/>
</dbReference>
<dbReference type="EMBL" id="ML994624">
    <property type="protein sequence ID" value="KAF2188191.1"/>
    <property type="molecule type" value="Genomic_DNA"/>
</dbReference>
<gene>
    <name evidence="8" type="ORF">K469DRAFT_566462</name>
</gene>
<evidence type="ECO:0008006" key="10">
    <source>
        <dbReference type="Google" id="ProtNLM"/>
    </source>
</evidence>
<evidence type="ECO:0000256" key="6">
    <source>
        <dbReference type="ARBA" id="ARBA00023242"/>
    </source>
</evidence>
<keyword evidence="9" id="KW-1185">Reference proteome</keyword>
<organism evidence="8 9">
    <name type="scientific">Zopfia rhizophila CBS 207.26</name>
    <dbReference type="NCBI Taxonomy" id="1314779"/>
    <lineage>
        <taxon>Eukaryota</taxon>
        <taxon>Fungi</taxon>
        <taxon>Dikarya</taxon>
        <taxon>Ascomycota</taxon>
        <taxon>Pezizomycotina</taxon>
        <taxon>Dothideomycetes</taxon>
        <taxon>Dothideomycetes incertae sedis</taxon>
        <taxon>Zopfiaceae</taxon>
        <taxon>Zopfia</taxon>
    </lineage>
</organism>
<reference evidence="8" key="1">
    <citation type="journal article" date="2020" name="Stud. Mycol.">
        <title>101 Dothideomycetes genomes: a test case for predicting lifestyles and emergence of pathogens.</title>
        <authorList>
            <person name="Haridas S."/>
            <person name="Albert R."/>
            <person name="Binder M."/>
            <person name="Bloem J."/>
            <person name="Labutti K."/>
            <person name="Salamov A."/>
            <person name="Andreopoulos B."/>
            <person name="Baker S."/>
            <person name="Barry K."/>
            <person name="Bills G."/>
            <person name="Bluhm B."/>
            <person name="Cannon C."/>
            <person name="Castanera R."/>
            <person name="Culley D."/>
            <person name="Daum C."/>
            <person name="Ezra D."/>
            <person name="Gonzalez J."/>
            <person name="Henrissat B."/>
            <person name="Kuo A."/>
            <person name="Liang C."/>
            <person name="Lipzen A."/>
            <person name="Lutzoni F."/>
            <person name="Magnuson J."/>
            <person name="Mondo S."/>
            <person name="Nolan M."/>
            <person name="Ohm R."/>
            <person name="Pangilinan J."/>
            <person name="Park H.-J."/>
            <person name="Ramirez L."/>
            <person name="Alfaro M."/>
            <person name="Sun H."/>
            <person name="Tritt A."/>
            <person name="Yoshinaga Y."/>
            <person name="Zwiers L.-H."/>
            <person name="Turgeon B."/>
            <person name="Goodwin S."/>
            <person name="Spatafora J."/>
            <person name="Crous P."/>
            <person name="Grigoriev I."/>
        </authorList>
    </citation>
    <scope>NUCLEOTIDE SEQUENCE</scope>
    <source>
        <strain evidence="8">CBS 207.26</strain>
    </source>
</reference>
<evidence type="ECO:0000256" key="1">
    <source>
        <dbReference type="ARBA" id="ARBA00004123"/>
    </source>
</evidence>
<keyword evidence="5" id="KW-0238">DNA-binding</keyword>
<evidence type="ECO:0000313" key="8">
    <source>
        <dbReference type="EMBL" id="KAF2188191.1"/>
    </source>
</evidence>
<comment type="similarity">
    <text evidence="3">Belongs to the histone H4 family.</text>
</comment>